<feature type="compositionally biased region" description="Polar residues" evidence="3">
    <location>
        <begin position="312"/>
        <end position="333"/>
    </location>
</feature>
<dbReference type="SMART" id="SM00325">
    <property type="entry name" value="RhoGEF"/>
    <property type="match status" value="1"/>
</dbReference>
<dbReference type="CDD" id="cd00160">
    <property type="entry name" value="RhoGEF"/>
    <property type="match status" value="1"/>
</dbReference>
<feature type="region of interest" description="Disordered" evidence="3">
    <location>
        <begin position="1"/>
        <end position="196"/>
    </location>
</feature>
<feature type="region of interest" description="Disordered" evidence="3">
    <location>
        <begin position="818"/>
        <end position="850"/>
    </location>
</feature>
<proteinExistence type="predicted"/>
<feature type="compositionally biased region" description="Polar residues" evidence="3">
    <location>
        <begin position="822"/>
        <end position="833"/>
    </location>
</feature>
<feature type="compositionally biased region" description="Polar residues" evidence="3">
    <location>
        <begin position="284"/>
        <end position="297"/>
    </location>
</feature>
<gene>
    <name evidence="6" type="primary">TUS1</name>
    <name evidence="6" type="ORF">Sste5346_009411</name>
</gene>
<feature type="region of interest" description="Disordered" evidence="3">
    <location>
        <begin position="713"/>
        <end position="799"/>
    </location>
</feature>
<feature type="compositionally biased region" description="Low complexity" evidence="3">
    <location>
        <begin position="754"/>
        <end position="776"/>
    </location>
</feature>
<feature type="compositionally biased region" description="Polar residues" evidence="3">
    <location>
        <begin position="462"/>
        <end position="474"/>
    </location>
</feature>
<feature type="region of interest" description="Disordered" evidence="3">
    <location>
        <begin position="648"/>
        <end position="680"/>
    </location>
</feature>
<sequence>MSFRGDDQRRYGHVPPVQYPVANQQQPQPQYQQQQPQQQQQQYAQQPQYDYPARRPSFNNGDDNSYFAQQQQQQQQPQHQLHHAQASIPSRGEEELFLTSPVDSPPAAAPAPAPPIPAKPAAYGGPASNPATAMSGYQHQYQTIASPSSYNPQTFARSQSQSLPYQPHPSARLASPTMPSFPSFQQQQQQPQQSYTPAAYNPAAYANQQSAVPQRTSTYAGYSSYTQQYSTPPAPPPPAPSATSPYTQQQQQQANAAVYTPPPPVHPSPTPSGQSSYQPGSYYDNATPSSTGLSPGQSVAYNQEQYQANYNASSNFISPPSTTANYTTSSNGVSPMPSPGAIPSTMTSQAPYPTFSQIPATNSFPIDPNAFASRVSRSNSGASPLPSPPVHSSSPAGLQRHPTNAPLPSRPPIDDVQEERWGGGGSGAPLGIVNNHNHNHSQSNDRVTQDSLYHDIEADLGITSSSNGGENGNLQIPPAPPTDEVSEDDLYRRNSRASSTHPSTSGWSSAASGMGRTPSSASTSSLYPGSAGATAPSTYRWEDDSDPEGAFGVYEMQQADLDEQRFSISGASMASGMSSATTSHYNYGGQQQHQQQQHHDQPQGSRTTTPLPTQPEQPNVSDGEFVGMDIGLFSGGYAGNLTYGNPVEGHQHIGRSSSSAVAPHERPPQSTTPRPYEGESQQYKPFAEAEMDYGGTGGLQPPTLHRLSFDEGDERVSLHSGLSGSESPTKDEYPDMFYHPGLSSRPLPALPPGLSEVNRSGSSSSNLLSATPSNASRMSYQQHAYSHSSDSRSSTYISLQDQQQQQLLLQQQYQQQLHVERSTSMSSHSTTPAVTLPGRSRTDAAEERRKAQRQVAAQQGLPYDAANYDTASTAYDVITLPTGRRKKFVPSKLTSTDFRRCHEPWALSSVARWVREMADGEPDLKRKTIEEGLVALFTTKVPNMNVADAETLADNVAESMFKAGILIPEEEWVKFGPGEISGVLWQLSDSGCYAPFVHAHETPGRCYSYYCTRTLKKANLDEMMSEVSTKKEDWVTHYKITKEIIESKPRKEVERQNVLHEIVTSEEEYNNQLDVLRVLYKNQLRHWQPPIIPPNRLDKFINSVFGKVESMQRVSKDHLLAQLKYRQNEQGPWIVGFSDIFREWIRKAKDEYIAYSTDYPVASFTVRKEAARNVLFRQFLEHVRNHKRSDRLGWDTFLKAPITRLQRYSLLLSTVLKNTVQDSEEKANLARAIEEIRLVTKDCDRLVDEMGKKVSLQELQNQLVFRPGSQTVLNLDHLGRELLLQGELQRMGSKGVRWVDTQALLFDHYFILAKAVSSKDGRGDKKYDVSKEPIPMPLLLLESMNDDPISKQKGLAAPLARTTTASASDIRLNKVMSNGASSGRPELEHAATGSSTASSVTRLQPSTPGEEGKILYPFRVKHLGHEVYTLYATTPQSRQEWCSKIIEAKTRHARALLEQNAEPFRLRVLADSAFAYDSMTAVGKHASVSIRGTPLDRSIREMEQVFGPGRGPAPVCRATVNCATGFTAYGKSIIAIGTDFGVYISDASNPRGWTRSVQINKVTQIAVLEEFSVCLVLADKALISYPLDVVAPVSNFPVPNNDNARRAPQRLAKDVSFFATARMKDRMLLFYKRKEGLHNTFKVLEPVFQKASEKKSRFFGSSRRGGSGGGSGGTESFRDFDEFYLPTECYSLNLFQTYVAVSTAKGIVMLTLDRKQTMSVPRDLAMPATANIAARIRDQRPLGMFRLNDQEFLLAYEDCAVYSDKHGEVSRTLIMEYSGKQKKAKAATMFGQYLLLFNEDYVEVRNAENGRLRQIIAGNDVRCLDYGFRGPTGGDNASATAATPANSAAGGPTSTPGTGSNSKGTVKIVMTHPEAGGMQIVLELLLNDGHSEKV</sequence>
<dbReference type="PROSITE" id="PS50010">
    <property type="entry name" value="DH_2"/>
    <property type="match status" value="1"/>
</dbReference>
<feature type="compositionally biased region" description="Low complexity" evidence="3">
    <location>
        <begin position="271"/>
        <end position="283"/>
    </location>
</feature>
<feature type="region of interest" description="Disordered" evidence="3">
    <location>
        <begin position="312"/>
        <end position="446"/>
    </location>
</feature>
<evidence type="ECO:0000256" key="1">
    <source>
        <dbReference type="ARBA" id="ARBA00022553"/>
    </source>
</evidence>
<dbReference type="PANTHER" id="PTHR46572">
    <property type="entry name" value="RHO1 GDP-GTP EXCHANGE PROTEIN 1-RELATED"/>
    <property type="match status" value="1"/>
</dbReference>
<organism evidence="6 7">
    <name type="scientific">Sporothrix stenoceras</name>
    <dbReference type="NCBI Taxonomy" id="5173"/>
    <lineage>
        <taxon>Eukaryota</taxon>
        <taxon>Fungi</taxon>
        <taxon>Dikarya</taxon>
        <taxon>Ascomycota</taxon>
        <taxon>Pezizomycotina</taxon>
        <taxon>Sordariomycetes</taxon>
        <taxon>Sordariomycetidae</taxon>
        <taxon>Ophiostomatales</taxon>
        <taxon>Ophiostomataceae</taxon>
        <taxon>Sporothrix</taxon>
    </lineage>
</organism>
<keyword evidence="7" id="KW-1185">Reference proteome</keyword>
<evidence type="ECO:0000313" key="6">
    <source>
        <dbReference type="EMBL" id="KAL1888619.1"/>
    </source>
</evidence>
<feature type="compositionally biased region" description="Low complexity" evidence="3">
    <location>
        <begin position="241"/>
        <end position="253"/>
    </location>
</feature>
<dbReference type="SUPFAM" id="SSF50729">
    <property type="entry name" value="PH domain-like"/>
    <property type="match status" value="1"/>
</dbReference>
<dbReference type="InterPro" id="IPR011993">
    <property type="entry name" value="PH-like_dom_sf"/>
</dbReference>
<keyword evidence="1" id="KW-0597">Phosphoprotein</keyword>
<feature type="region of interest" description="Disordered" evidence="3">
    <location>
        <begin position="225"/>
        <end position="297"/>
    </location>
</feature>
<evidence type="ECO:0000259" key="5">
    <source>
        <dbReference type="PROSITE" id="PS50219"/>
    </source>
</evidence>
<dbReference type="Pfam" id="PF00621">
    <property type="entry name" value="RhoGEF"/>
    <property type="match status" value="1"/>
</dbReference>
<dbReference type="EMBL" id="JAWCUI010000088">
    <property type="protein sequence ID" value="KAL1888619.1"/>
    <property type="molecule type" value="Genomic_DNA"/>
</dbReference>
<keyword evidence="2" id="KW-0344">Guanine-nucleotide releasing factor</keyword>
<feature type="compositionally biased region" description="Low complexity" evidence="3">
    <location>
        <begin position="786"/>
        <end position="799"/>
    </location>
</feature>
<feature type="compositionally biased region" description="Low complexity" evidence="3">
    <location>
        <begin position="498"/>
        <end position="509"/>
    </location>
</feature>
<dbReference type="Pfam" id="PF23582">
    <property type="entry name" value="WHD_RGF3"/>
    <property type="match status" value="1"/>
</dbReference>
<feature type="compositionally biased region" description="Low complexity" evidence="3">
    <location>
        <begin position="1390"/>
        <end position="1401"/>
    </location>
</feature>
<evidence type="ECO:0000313" key="7">
    <source>
        <dbReference type="Proteomes" id="UP001583186"/>
    </source>
</evidence>
<protein>
    <submittedName>
        <fullName evidence="6">Rho guanine nucleotide exchange factor</fullName>
    </submittedName>
</protein>
<reference evidence="6 7" key="1">
    <citation type="journal article" date="2024" name="IMA Fungus">
        <title>IMA Genome - F19 : A genome assembly and annotation guide to empower mycologists, including annotated draft genome sequences of Ceratocystis pirilliformis, Diaporthe australafricana, Fusarium ophioides, Paecilomyces lecythidis, and Sporothrix stenoceras.</title>
        <authorList>
            <person name="Aylward J."/>
            <person name="Wilson A.M."/>
            <person name="Visagie C.M."/>
            <person name="Spraker J."/>
            <person name="Barnes I."/>
            <person name="Buitendag C."/>
            <person name="Ceriani C."/>
            <person name="Del Mar Angel L."/>
            <person name="du Plessis D."/>
            <person name="Fuchs T."/>
            <person name="Gasser K."/>
            <person name="Kramer D."/>
            <person name="Li W."/>
            <person name="Munsamy K."/>
            <person name="Piso A."/>
            <person name="Price J.L."/>
            <person name="Sonnekus B."/>
            <person name="Thomas C."/>
            <person name="van der Nest A."/>
            <person name="van Dijk A."/>
            <person name="van Heerden A."/>
            <person name="van Vuuren N."/>
            <person name="Yilmaz N."/>
            <person name="Duong T.A."/>
            <person name="van der Merwe N.A."/>
            <person name="Wingfield M.J."/>
            <person name="Wingfield B.D."/>
        </authorList>
    </citation>
    <scope>NUCLEOTIDE SEQUENCE [LARGE SCALE GENOMIC DNA]</scope>
    <source>
        <strain evidence="6 7">CMW 5346</strain>
    </source>
</reference>
<feature type="domain" description="CNH" evidence="5">
    <location>
        <begin position="1517"/>
        <end position="1831"/>
    </location>
</feature>
<dbReference type="InterPro" id="IPR001849">
    <property type="entry name" value="PH_domain"/>
</dbReference>
<dbReference type="SMART" id="SM00233">
    <property type="entry name" value="PH"/>
    <property type="match status" value="1"/>
</dbReference>
<name>A0ABR3YMM1_9PEZI</name>
<feature type="compositionally biased region" description="Low complexity" evidence="3">
    <location>
        <begin position="572"/>
        <end position="595"/>
    </location>
</feature>
<feature type="compositionally biased region" description="Basic and acidic residues" evidence="3">
    <location>
        <begin position="1"/>
        <end position="10"/>
    </location>
</feature>
<dbReference type="InterPro" id="IPR035899">
    <property type="entry name" value="DBL_dom_sf"/>
</dbReference>
<feature type="compositionally biased region" description="Polar residues" evidence="3">
    <location>
        <begin position="129"/>
        <end position="164"/>
    </location>
</feature>
<dbReference type="InterPro" id="IPR041675">
    <property type="entry name" value="PH_5"/>
</dbReference>
<feature type="compositionally biased region" description="Pro residues" evidence="3">
    <location>
        <begin position="260"/>
        <end position="270"/>
    </location>
</feature>
<feature type="compositionally biased region" description="Low complexity" evidence="3">
    <location>
        <begin position="1836"/>
        <end position="1865"/>
    </location>
</feature>
<feature type="compositionally biased region" description="Low complexity" evidence="3">
    <location>
        <begin position="14"/>
        <end position="51"/>
    </location>
</feature>
<dbReference type="SUPFAM" id="SSF48065">
    <property type="entry name" value="DBL homology domain (DH-domain)"/>
    <property type="match status" value="1"/>
</dbReference>
<feature type="compositionally biased region" description="Pro residues" evidence="3">
    <location>
        <begin position="103"/>
        <end position="118"/>
    </location>
</feature>
<comment type="caution">
    <text evidence="6">The sequence shown here is derived from an EMBL/GenBank/DDBJ whole genome shotgun (WGS) entry which is preliminary data.</text>
</comment>
<dbReference type="Gene3D" id="1.20.900.10">
    <property type="entry name" value="Dbl homology (DH) domain"/>
    <property type="match status" value="1"/>
</dbReference>
<dbReference type="PROSITE" id="PS50219">
    <property type="entry name" value="CNH"/>
    <property type="match status" value="1"/>
</dbReference>
<dbReference type="Pfam" id="PF00780">
    <property type="entry name" value="CNH"/>
    <property type="match status" value="1"/>
</dbReference>
<dbReference type="InterPro" id="IPR000219">
    <property type="entry name" value="DH_dom"/>
</dbReference>
<feature type="compositionally biased region" description="Low complexity" evidence="3">
    <location>
        <begin position="602"/>
        <end position="618"/>
    </location>
</feature>
<dbReference type="Proteomes" id="UP001583186">
    <property type="component" value="Unassembled WGS sequence"/>
</dbReference>
<dbReference type="InterPro" id="IPR001180">
    <property type="entry name" value="CNH_dom"/>
</dbReference>
<dbReference type="PANTHER" id="PTHR46572:SF1">
    <property type="entry name" value="RHO1 GUANINE NUCLEOTIDE EXCHANGE FACTOR TUS1"/>
    <property type="match status" value="1"/>
</dbReference>
<evidence type="ECO:0000256" key="3">
    <source>
        <dbReference type="SAM" id="MobiDB-lite"/>
    </source>
</evidence>
<accession>A0ABR3YMM1</accession>
<dbReference type="InterPro" id="IPR052233">
    <property type="entry name" value="Rho-type_GEFs"/>
</dbReference>
<feature type="region of interest" description="Disordered" evidence="3">
    <location>
        <begin position="1376"/>
        <end position="1411"/>
    </location>
</feature>
<feature type="compositionally biased region" description="Low complexity" evidence="3">
    <location>
        <begin position="180"/>
        <end position="196"/>
    </location>
</feature>
<dbReference type="InterPro" id="IPR057283">
    <property type="entry name" value="RGF3_WH"/>
</dbReference>
<feature type="compositionally biased region" description="Polar residues" evidence="3">
    <location>
        <begin position="517"/>
        <end position="527"/>
    </location>
</feature>
<dbReference type="Gene3D" id="2.30.29.30">
    <property type="entry name" value="Pleckstrin-homology domain (PH domain)/Phosphotyrosine-binding domain (PTB)"/>
    <property type="match status" value="1"/>
</dbReference>
<feature type="compositionally biased region" description="Basic and acidic residues" evidence="3">
    <location>
        <begin position="840"/>
        <end position="849"/>
    </location>
</feature>
<feature type="compositionally biased region" description="Polar residues" evidence="3">
    <location>
        <begin position="57"/>
        <end position="67"/>
    </location>
</feature>
<feature type="compositionally biased region" description="Polar residues" evidence="3">
    <location>
        <begin position="668"/>
        <end position="680"/>
    </location>
</feature>
<feature type="region of interest" description="Disordered" evidence="3">
    <location>
        <begin position="572"/>
        <end position="627"/>
    </location>
</feature>
<feature type="domain" description="DH" evidence="4">
    <location>
        <begin position="1054"/>
        <end position="1246"/>
    </location>
</feature>
<feature type="region of interest" description="Disordered" evidence="3">
    <location>
        <begin position="461"/>
        <end position="549"/>
    </location>
</feature>
<evidence type="ECO:0000256" key="2">
    <source>
        <dbReference type="ARBA" id="ARBA00022658"/>
    </source>
</evidence>
<evidence type="ECO:0000259" key="4">
    <source>
        <dbReference type="PROSITE" id="PS50010"/>
    </source>
</evidence>
<dbReference type="Pfam" id="PF15405">
    <property type="entry name" value="PH_5"/>
    <property type="match status" value="1"/>
</dbReference>
<feature type="compositionally biased region" description="Low complexity" evidence="3">
    <location>
        <begin position="68"/>
        <end position="86"/>
    </location>
</feature>
<dbReference type="SMART" id="SM00036">
    <property type="entry name" value="CNH"/>
    <property type="match status" value="1"/>
</dbReference>
<feature type="compositionally biased region" description="Polar residues" evidence="3">
    <location>
        <begin position="344"/>
        <end position="364"/>
    </location>
</feature>
<feature type="region of interest" description="Disordered" evidence="3">
    <location>
        <begin position="1835"/>
        <end position="1865"/>
    </location>
</feature>